<reference evidence="5 6" key="1">
    <citation type="journal article" date="2016" name="Sci. Rep.">
        <title>Peltaster fructicola genome reveals evolution from an invasive phytopathogen to an ectophytic parasite.</title>
        <authorList>
            <person name="Xu C."/>
            <person name="Chen H."/>
            <person name="Gleason M.L."/>
            <person name="Xu J.R."/>
            <person name="Liu H."/>
            <person name="Zhang R."/>
            <person name="Sun G."/>
        </authorList>
    </citation>
    <scope>NUCLEOTIDE SEQUENCE [LARGE SCALE GENOMIC DNA]</scope>
    <source>
        <strain evidence="5 6">LNHT1506</strain>
    </source>
</reference>
<dbReference type="Gene3D" id="3.40.50.1820">
    <property type="entry name" value="alpha/beta hydrolase"/>
    <property type="match status" value="1"/>
</dbReference>
<dbReference type="GO" id="GO:0052689">
    <property type="term" value="F:carboxylic ester hydrolase activity"/>
    <property type="evidence" value="ECO:0007669"/>
    <property type="project" value="TreeGrafter"/>
</dbReference>
<sequence>MLFSTAVISSLLAVAAALPEKRAANPTVTIASGVLIGTATRVSNQPSVTALASAFIGIPFASNPPRRFEPPSPPSKWSASLTVQTNKPICLQQQSPGALGQKVKADFNNPVRGPDPVEDESCLYLSVYAPPDASPSSLKTVMFWLYGGNLAGGGSAVNAYNGSSLAVNEDVVVVVPNYRTNIFGFSNSPDVPFGKQNSGFLDQRFALQWVQQNIAKFGGDPAKVTLFGESAGGYSIKQLLANPPSPLPFRAAILESTGFGGSGNSTANFLNVSNHFGCTTPSTRLACLQGKDARQIQYYVGNNSLSFQPVIGDGTSSGTQTNLNIANGTFANVSVMLGSNYNEARIFLSELGIDNSTAVTDGVLAVTGVDVSGLNLSGLYPAPIAEANYVLIDRIATDLVFTCTTSLLAGALRDRKNGAPVWRYRYDGAFPDVSIYPNVGAYHSSEIFEVFGTYPVKNQFGSVTPDQISLANYMQGAWASFAKDPSKGPGWNQYGKNFNDLAILGGVNNTAGLSQQNEILTADYPCVVFDPLLLLTNSAY</sequence>
<organism evidence="5 6">
    <name type="scientific">Peltaster fructicola</name>
    <dbReference type="NCBI Taxonomy" id="286661"/>
    <lineage>
        <taxon>Eukaryota</taxon>
        <taxon>Fungi</taxon>
        <taxon>Dikarya</taxon>
        <taxon>Ascomycota</taxon>
        <taxon>Pezizomycotina</taxon>
        <taxon>Dothideomycetes</taxon>
        <taxon>Dothideomycetes incertae sedis</taxon>
        <taxon>Peltaster</taxon>
    </lineage>
</organism>
<name>A0A6H0XNG9_9PEZI</name>
<dbReference type="PANTHER" id="PTHR43918">
    <property type="entry name" value="ACETYLCHOLINESTERASE"/>
    <property type="match status" value="1"/>
</dbReference>
<dbReference type="AlphaFoldDB" id="A0A6H0XNG9"/>
<dbReference type="PANTHER" id="PTHR43918:SF4">
    <property type="entry name" value="CARBOXYLIC ESTER HYDROLASE"/>
    <property type="match status" value="1"/>
</dbReference>
<evidence type="ECO:0000256" key="3">
    <source>
        <dbReference type="RuleBase" id="RU361235"/>
    </source>
</evidence>
<evidence type="ECO:0000313" key="5">
    <source>
        <dbReference type="EMBL" id="QIW96262.1"/>
    </source>
</evidence>
<feature type="signal peptide" evidence="3">
    <location>
        <begin position="1"/>
        <end position="17"/>
    </location>
</feature>
<keyword evidence="3" id="KW-0732">Signal</keyword>
<evidence type="ECO:0000256" key="1">
    <source>
        <dbReference type="ARBA" id="ARBA00005964"/>
    </source>
</evidence>
<protein>
    <recommendedName>
        <fullName evidence="3">Carboxylic ester hydrolase</fullName>
        <ecNumber evidence="3">3.1.1.-</ecNumber>
    </recommendedName>
</protein>
<dbReference type="SUPFAM" id="SSF53474">
    <property type="entry name" value="alpha/beta-Hydrolases"/>
    <property type="match status" value="1"/>
</dbReference>
<comment type="similarity">
    <text evidence="1 3">Belongs to the type-B carboxylesterase/lipase family.</text>
</comment>
<dbReference type="Proteomes" id="UP000503462">
    <property type="component" value="Chromosome 1"/>
</dbReference>
<evidence type="ECO:0000259" key="4">
    <source>
        <dbReference type="Pfam" id="PF00135"/>
    </source>
</evidence>
<accession>A0A6H0XNG9</accession>
<dbReference type="InterPro" id="IPR050654">
    <property type="entry name" value="AChE-related_enzymes"/>
</dbReference>
<dbReference type="EMBL" id="CP051139">
    <property type="protein sequence ID" value="QIW96262.1"/>
    <property type="molecule type" value="Genomic_DNA"/>
</dbReference>
<gene>
    <name evidence="5" type="ORF">AMS68_001780</name>
</gene>
<dbReference type="InterPro" id="IPR019826">
    <property type="entry name" value="Carboxylesterase_B_AS"/>
</dbReference>
<feature type="domain" description="Carboxylesterase type B" evidence="4">
    <location>
        <begin position="25"/>
        <end position="351"/>
    </location>
</feature>
<evidence type="ECO:0000256" key="2">
    <source>
        <dbReference type="ARBA" id="ARBA00022801"/>
    </source>
</evidence>
<keyword evidence="2 3" id="KW-0378">Hydrolase</keyword>
<feature type="domain" description="Carboxylesterase type B" evidence="4">
    <location>
        <begin position="392"/>
        <end position="499"/>
    </location>
</feature>
<dbReference type="Pfam" id="PF00135">
    <property type="entry name" value="COesterase"/>
    <property type="match status" value="2"/>
</dbReference>
<proteinExistence type="inferred from homology"/>
<keyword evidence="6" id="KW-1185">Reference proteome</keyword>
<evidence type="ECO:0000313" key="6">
    <source>
        <dbReference type="Proteomes" id="UP000503462"/>
    </source>
</evidence>
<dbReference type="EC" id="3.1.1.-" evidence="3"/>
<dbReference type="OrthoDB" id="408631at2759"/>
<dbReference type="PROSITE" id="PS00122">
    <property type="entry name" value="CARBOXYLESTERASE_B_1"/>
    <property type="match status" value="1"/>
</dbReference>
<feature type="chain" id="PRO_5026371325" description="Carboxylic ester hydrolase" evidence="3">
    <location>
        <begin position="18"/>
        <end position="540"/>
    </location>
</feature>
<dbReference type="InterPro" id="IPR029058">
    <property type="entry name" value="AB_hydrolase_fold"/>
</dbReference>
<dbReference type="InterPro" id="IPR002018">
    <property type="entry name" value="CarbesteraseB"/>
</dbReference>